<dbReference type="GO" id="GO:0000150">
    <property type="term" value="F:DNA strand exchange activity"/>
    <property type="evidence" value="ECO:0007669"/>
    <property type="project" value="InterPro"/>
</dbReference>
<dbReference type="CDD" id="cd03768">
    <property type="entry name" value="SR_ResInv"/>
    <property type="match status" value="1"/>
</dbReference>
<dbReference type="EMBL" id="OB664851">
    <property type="protein sequence ID" value="CAD7232600.1"/>
    <property type="molecule type" value="Genomic_DNA"/>
</dbReference>
<dbReference type="FunFam" id="3.40.50.1390:FF:000001">
    <property type="entry name" value="DNA recombinase"/>
    <property type="match status" value="1"/>
</dbReference>
<evidence type="ECO:0000313" key="6">
    <source>
        <dbReference type="EMBL" id="CAD7232600.1"/>
    </source>
</evidence>
<dbReference type="GO" id="GO:0015074">
    <property type="term" value="P:DNA integration"/>
    <property type="evidence" value="ECO:0007669"/>
    <property type="project" value="UniProtKB-KW"/>
</dbReference>
<dbReference type="InterPro" id="IPR009057">
    <property type="entry name" value="Homeodomain-like_sf"/>
</dbReference>
<evidence type="ECO:0000256" key="1">
    <source>
        <dbReference type="ARBA" id="ARBA00004123"/>
    </source>
</evidence>
<keyword evidence="3" id="KW-0229">DNA integration</keyword>
<comment type="subcellular location">
    <subcellularLocation>
        <location evidence="1">Nucleus</location>
    </subcellularLocation>
</comment>
<protein>
    <submittedName>
        <fullName evidence="6">Uncharacterized protein</fullName>
    </submittedName>
</protein>
<dbReference type="SUPFAM" id="SSF46689">
    <property type="entry name" value="Homeodomain-like"/>
    <property type="match status" value="1"/>
</dbReference>
<dbReference type="OrthoDB" id="10262905at2759"/>
<dbReference type="InterPro" id="IPR036162">
    <property type="entry name" value="Resolvase-like_N_sf"/>
</dbReference>
<organism evidence="6">
    <name type="scientific">Cyprideis torosa</name>
    <dbReference type="NCBI Taxonomy" id="163714"/>
    <lineage>
        <taxon>Eukaryota</taxon>
        <taxon>Metazoa</taxon>
        <taxon>Ecdysozoa</taxon>
        <taxon>Arthropoda</taxon>
        <taxon>Crustacea</taxon>
        <taxon>Oligostraca</taxon>
        <taxon>Ostracoda</taxon>
        <taxon>Podocopa</taxon>
        <taxon>Podocopida</taxon>
        <taxon>Cytherocopina</taxon>
        <taxon>Cytheroidea</taxon>
        <taxon>Cytherideidae</taxon>
        <taxon>Cyprideis</taxon>
    </lineage>
</organism>
<evidence type="ECO:0000256" key="5">
    <source>
        <dbReference type="ARBA" id="ARBA00023172"/>
    </source>
</evidence>
<dbReference type="GO" id="GO:0003677">
    <property type="term" value="F:DNA binding"/>
    <property type="evidence" value="ECO:0007669"/>
    <property type="project" value="UniProtKB-KW"/>
</dbReference>
<dbReference type="SUPFAM" id="SSF53041">
    <property type="entry name" value="Resolvase-like"/>
    <property type="match status" value="1"/>
</dbReference>
<dbReference type="PANTHER" id="PTHR30461:SF2">
    <property type="entry name" value="SERINE RECOMBINASE PINE-RELATED"/>
    <property type="match status" value="1"/>
</dbReference>
<dbReference type="SMART" id="SM00857">
    <property type="entry name" value="Resolvase"/>
    <property type="match status" value="1"/>
</dbReference>
<evidence type="ECO:0000256" key="3">
    <source>
        <dbReference type="ARBA" id="ARBA00022908"/>
    </source>
</evidence>
<accession>A0A7R8WPH1</accession>
<evidence type="ECO:0000256" key="4">
    <source>
        <dbReference type="ARBA" id="ARBA00023125"/>
    </source>
</evidence>
<dbReference type="PROSITE" id="PS51736">
    <property type="entry name" value="RECOMBINASES_3"/>
    <property type="match status" value="1"/>
</dbReference>
<dbReference type="Pfam" id="PF10134">
    <property type="entry name" value="RPA"/>
    <property type="match status" value="1"/>
</dbReference>
<dbReference type="Pfam" id="PF02796">
    <property type="entry name" value="HTH_7"/>
    <property type="match status" value="1"/>
</dbReference>
<dbReference type="Gene3D" id="3.40.50.1390">
    <property type="entry name" value="Resolvase, N-terminal catalytic domain"/>
    <property type="match status" value="1"/>
</dbReference>
<dbReference type="Gene3D" id="1.10.10.60">
    <property type="entry name" value="Homeodomain-like"/>
    <property type="match status" value="1"/>
</dbReference>
<keyword evidence="5" id="KW-0233">DNA recombination</keyword>
<dbReference type="GO" id="GO:0005634">
    <property type="term" value="C:nucleus"/>
    <property type="evidence" value="ECO:0007669"/>
    <property type="project" value="UniProtKB-SubCell"/>
</dbReference>
<reference evidence="6" key="1">
    <citation type="submission" date="2020-11" db="EMBL/GenBank/DDBJ databases">
        <authorList>
            <person name="Tran Van P."/>
        </authorList>
    </citation>
    <scope>NUCLEOTIDE SEQUENCE</scope>
</reference>
<dbReference type="CDD" id="cd00569">
    <property type="entry name" value="HTH_Hin_like"/>
    <property type="match status" value="1"/>
</dbReference>
<dbReference type="PROSITE" id="PS00397">
    <property type="entry name" value="RECOMBINASES_1"/>
    <property type="match status" value="1"/>
</dbReference>
<dbReference type="Pfam" id="PF00239">
    <property type="entry name" value="Resolvase"/>
    <property type="match status" value="1"/>
</dbReference>
<dbReference type="InterPro" id="IPR006118">
    <property type="entry name" value="Recombinase_CS"/>
</dbReference>
<evidence type="ECO:0000256" key="2">
    <source>
        <dbReference type="ARBA" id="ARBA00009913"/>
    </source>
</evidence>
<dbReference type="InterPro" id="IPR050639">
    <property type="entry name" value="SSR_resolvase"/>
</dbReference>
<proteinExistence type="inferred from homology"/>
<name>A0A7R8WPH1_9CRUS</name>
<gene>
    <name evidence="6" type="ORF">CTOB1V02_LOCUS10433</name>
</gene>
<dbReference type="InterPro" id="IPR018777">
    <property type="entry name" value="Replication_initiator_prot_A"/>
</dbReference>
<comment type="similarity">
    <text evidence="2">Belongs to the site-specific recombinase resolvase family.</text>
</comment>
<keyword evidence="4" id="KW-0238">DNA-binding</keyword>
<dbReference type="PROSITE" id="PS00398">
    <property type="entry name" value="RECOMBINASES_2"/>
    <property type="match status" value="1"/>
</dbReference>
<dbReference type="InterPro" id="IPR006119">
    <property type="entry name" value="Resolv_N"/>
</dbReference>
<dbReference type="PANTHER" id="PTHR30461">
    <property type="entry name" value="DNA-INVERTASE FROM LAMBDOID PROPHAGE"/>
    <property type="match status" value="1"/>
</dbReference>
<dbReference type="AlphaFoldDB" id="A0A7R8WPH1"/>
<dbReference type="InterPro" id="IPR006120">
    <property type="entry name" value="Resolvase_HTH_dom"/>
</dbReference>
<sequence>MADGTILKKRHLSRAKHPQMDLFIADVFDASASVKDDQASMEHPFFALKPGDHRTVEYRYGDKHISVECGSKGRATIHDKDIWIYCISHLMHSLNEGNPISRRVDFVAYDFLVTTNRAISGATYKGLADALQRLTQTSVVTNIETGGKKSREIVHLLDSAYIERDDRERMTSITVTLPDWLMNSIIMREVLTISRDYFRIRKPLDRRIYELVRKHCGKQLEWRIGLDKLHLKTGSTASLKEFRRAVKSLAASDDLPQYRIVYNAELDQVLFYQRSTKGALKQLRQGRILATSLPGGLRVLIGYARVSTDDQNLDLQRDALESAGCEKIYTDTISGRATERAGLDAALDFLRAGDTLVVWKLDRLGRSVKQLVDLVQDLEDREIQFKSLSDSIDTQTPAGRFFFHVMASLAQMERELIAERTKAGLAAARARGRHPGRKRVMTDQKLKTAKKLVADGELSMREIADSLGVSLATLYRWRSRDFSL</sequence>